<reference evidence="1" key="1">
    <citation type="journal article" date="2014" name="Front. Microbiol.">
        <title>High frequency of phylogenetically diverse reductive dehalogenase-homologous genes in deep subseafloor sedimentary metagenomes.</title>
        <authorList>
            <person name="Kawai M."/>
            <person name="Futagami T."/>
            <person name="Toyoda A."/>
            <person name="Takaki Y."/>
            <person name="Nishi S."/>
            <person name="Hori S."/>
            <person name="Arai W."/>
            <person name="Tsubouchi T."/>
            <person name="Morono Y."/>
            <person name="Uchiyama I."/>
            <person name="Ito T."/>
            <person name="Fujiyama A."/>
            <person name="Inagaki F."/>
            <person name="Takami H."/>
        </authorList>
    </citation>
    <scope>NUCLEOTIDE SEQUENCE</scope>
    <source>
        <strain evidence="1">Expedition CK06-06</strain>
    </source>
</reference>
<accession>X0Y7M3</accession>
<proteinExistence type="predicted"/>
<evidence type="ECO:0000313" key="1">
    <source>
        <dbReference type="EMBL" id="GAG32881.1"/>
    </source>
</evidence>
<comment type="caution">
    <text evidence="1">The sequence shown here is derived from an EMBL/GenBank/DDBJ whole genome shotgun (WGS) entry which is preliminary data.</text>
</comment>
<name>X0Y7M3_9ZZZZ</name>
<protein>
    <submittedName>
        <fullName evidence="1">Uncharacterized protein</fullName>
    </submittedName>
</protein>
<dbReference type="EMBL" id="BARS01049431">
    <property type="protein sequence ID" value="GAG32881.1"/>
    <property type="molecule type" value="Genomic_DNA"/>
</dbReference>
<gene>
    <name evidence="1" type="ORF">S01H1_73938</name>
</gene>
<organism evidence="1">
    <name type="scientific">marine sediment metagenome</name>
    <dbReference type="NCBI Taxonomy" id="412755"/>
    <lineage>
        <taxon>unclassified sequences</taxon>
        <taxon>metagenomes</taxon>
        <taxon>ecological metagenomes</taxon>
    </lineage>
</organism>
<dbReference type="AlphaFoldDB" id="X0Y7M3"/>
<sequence length="70" mass="7791">MTAKLAVVKLISRRKTCLEEMEQDLQEEAEVAVEGAGWVVLVQVLALEESAFALYVEPAFLTRQVSPVTR</sequence>